<dbReference type="InterPro" id="IPR032466">
    <property type="entry name" value="Metal_Hydrolase"/>
</dbReference>
<evidence type="ECO:0000313" key="3">
    <source>
        <dbReference type="Proteomes" id="UP001422074"/>
    </source>
</evidence>
<dbReference type="PANTHER" id="PTHR22642:SF2">
    <property type="entry name" value="PROTEIN LONG AFTER FAR-RED 3"/>
    <property type="match status" value="1"/>
</dbReference>
<gene>
    <name evidence="2" type="ORF">ABCQ75_05440</name>
</gene>
<dbReference type="SUPFAM" id="SSF51338">
    <property type="entry name" value="Composite domain of metallo-dependent hydrolases"/>
    <property type="match status" value="1"/>
</dbReference>
<dbReference type="EC" id="3.5.-.-" evidence="2"/>
<dbReference type="Pfam" id="PF07969">
    <property type="entry name" value="Amidohydro_3"/>
    <property type="match status" value="1"/>
</dbReference>
<dbReference type="GO" id="GO:0016787">
    <property type="term" value="F:hydrolase activity"/>
    <property type="evidence" value="ECO:0007669"/>
    <property type="project" value="UniProtKB-KW"/>
</dbReference>
<proteinExistence type="predicted"/>
<dbReference type="Gene3D" id="3.20.20.140">
    <property type="entry name" value="Metal-dependent hydrolases"/>
    <property type="match status" value="1"/>
</dbReference>
<evidence type="ECO:0000259" key="1">
    <source>
        <dbReference type="Pfam" id="PF07969"/>
    </source>
</evidence>
<dbReference type="InterPro" id="IPR033932">
    <property type="entry name" value="YtcJ-like"/>
</dbReference>
<dbReference type="RefSeq" id="WP_345883658.1">
    <property type="nucleotide sequence ID" value="NZ_JBDFRB010000003.1"/>
</dbReference>
<dbReference type="Gene3D" id="3.10.310.70">
    <property type="match status" value="1"/>
</dbReference>
<dbReference type="SUPFAM" id="SSF51556">
    <property type="entry name" value="Metallo-dependent hydrolases"/>
    <property type="match status" value="1"/>
</dbReference>
<dbReference type="EMBL" id="JBDFRB010000003">
    <property type="protein sequence ID" value="MEN2743981.1"/>
    <property type="molecule type" value="Genomic_DNA"/>
</dbReference>
<keyword evidence="3" id="KW-1185">Reference proteome</keyword>
<comment type="caution">
    <text evidence="2">The sequence shown here is derived from an EMBL/GenBank/DDBJ whole genome shotgun (WGS) entry which is preliminary data.</text>
</comment>
<name>A0ABU9WY36_9MICC</name>
<dbReference type="InterPro" id="IPR013108">
    <property type="entry name" value="Amidohydro_3"/>
</dbReference>
<dbReference type="PANTHER" id="PTHR22642">
    <property type="entry name" value="IMIDAZOLONEPROPIONASE"/>
    <property type="match status" value="1"/>
</dbReference>
<dbReference type="Proteomes" id="UP001422074">
    <property type="component" value="Unassembled WGS sequence"/>
</dbReference>
<dbReference type="CDD" id="cd01300">
    <property type="entry name" value="YtcJ_like"/>
    <property type="match status" value="1"/>
</dbReference>
<sequence>MSSILFTDANFRTLDPLCPSAEALLAQQGRVVATGSVAELRERAPQGTAEVALGGGTAVPGFTDAHIHTASLARALHSVALHSVVRLEEALARLEEHLAGTADRGWVFGGWWDCNRWAVPVQPDRHSLDSVCSDRPVALTSADGHTVWCNTLGLRRLGIDATTPDPAGGEYVRDASGEPTGILRESAVFPVRALEAQEGAASLPAQIASVQKLLLANGVTSVHDIDGPDALEAYRALRAEGRLAVRLNKLIRIEDLDTAIAEGARTGEGDEWIRTGAVKIFSDGAAGSHTCHMSEHFPGDEGDFGIEVTPYRELVRLTGRAVAAGLAVAVHAIGDRANQLVLEALSELRDVTARHGLRHRIEHAQFLRPSDVPRFAELGVIASMQPQHCPSDYQLRSLLEGRGLAAYAWRSLLDAGAVLAFGSDAPVEEPRPLLGLHAAVTRSTPAGVPSGGWDRHERITAEEALLAYTVGAAWASGEEKTKGRLGPGMLADFAVIDVDPLACAPDALATAGVTRTVVDGVVRHSA</sequence>
<dbReference type="Gene3D" id="2.30.40.10">
    <property type="entry name" value="Urease, subunit C, domain 1"/>
    <property type="match status" value="1"/>
</dbReference>
<protein>
    <submittedName>
        <fullName evidence="2">Amidohydrolase</fullName>
        <ecNumber evidence="2">3.5.-.-</ecNumber>
    </submittedName>
</protein>
<keyword evidence="2" id="KW-0378">Hydrolase</keyword>
<accession>A0ABU9WY36</accession>
<organism evidence="2 3">
    <name type="scientific">Sinomonas halotolerans</name>
    <dbReference type="NCBI Taxonomy" id="1644133"/>
    <lineage>
        <taxon>Bacteria</taxon>
        <taxon>Bacillati</taxon>
        <taxon>Actinomycetota</taxon>
        <taxon>Actinomycetes</taxon>
        <taxon>Micrococcales</taxon>
        <taxon>Micrococcaceae</taxon>
        <taxon>Sinomonas</taxon>
    </lineage>
</organism>
<evidence type="ECO:0000313" key="2">
    <source>
        <dbReference type="EMBL" id="MEN2743981.1"/>
    </source>
</evidence>
<reference evidence="2 3" key="1">
    <citation type="submission" date="2024-05" db="EMBL/GenBank/DDBJ databases">
        <title>Sinomonas sp. nov., isolated from a waste landfill.</title>
        <authorList>
            <person name="Zhao Y."/>
        </authorList>
    </citation>
    <scope>NUCLEOTIDE SEQUENCE [LARGE SCALE GENOMIC DNA]</scope>
    <source>
        <strain evidence="2 3">CCTCC AB2014300</strain>
    </source>
</reference>
<dbReference type="InterPro" id="IPR011059">
    <property type="entry name" value="Metal-dep_hydrolase_composite"/>
</dbReference>
<feature type="domain" description="Amidohydrolase 3" evidence="1">
    <location>
        <begin position="50"/>
        <end position="522"/>
    </location>
</feature>